<dbReference type="Proteomes" id="UP000235371">
    <property type="component" value="Unassembled WGS sequence"/>
</dbReference>
<proteinExistence type="predicted"/>
<evidence type="ECO:0000313" key="3">
    <source>
        <dbReference type="Proteomes" id="UP000235371"/>
    </source>
</evidence>
<keyword evidence="3" id="KW-1185">Reference proteome</keyword>
<evidence type="ECO:0000259" key="1">
    <source>
        <dbReference type="Pfam" id="PF06985"/>
    </source>
</evidence>
<dbReference type="GeneID" id="36580990"/>
<evidence type="ECO:0000313" key="2">
    <source>
        <dbReference type="EMBL" id="PMD53184.1"/>
    </source>
</evidence>
<dbReference type="PANTHER" id="PTHR33112:SF9">
    <property type="entry name" value="HETEROKARYON INCOMPATIBILITY DOMAIN-CONTAINING PROTEIN"/>
    <property type="match status" value="1"/>
</dbReference>
<dbReference type="STRING" id="1095630.A0A2J6SQX6"/>
<accession>A0A2J6SQX6</accession>
<name>A0A2J6SQX6_9HELO</name>
<dbReference type="OrthoDB" id="8300194at2759"/>
<feature type="non-terminal residue" evidence="2">
    <location>
        <position position="1"/>
    </location>
</feature>
<gene>
    <name evidence="2" type="ORF">K444DRAFT_473576</name>
</gene>
<dbReference type="InterPro" id="IPR010730">
    <property type="entry name" value="HET"/>
</dbReference>
<dbReference type="InParanoid" id="A0A2J6SQX6"/>
<reference evidence="2 3" key="1">
    <citation type="submission" date="2016-04" db="EMBL/GenBank/DDBJ databases">
        <title>A degradative enzymes factory behind the ericoid mycorrhizal symbiosis.</title>
        <authorList>
            <consortium name="DOE Joint Genome Institute"/>
            <person name="Martino E."/>
            <person name="Morin E."/>
            <person name="Grelet G."/>
            <person name="Kuo A."/>
            <person name="Kohler A."/>
            <person name="Daghino S."/>
            <person name="Barry K."/>
            <person name="Choi C."/>
            <person name="Cichocki N."/>
            <person name="Clum A."/>
            <person name="Copeland A."/>
            <person name="Hainaut M."/>
            <person name="Haridas S."/>
            <person name="Labutti K."/>
            <person name="Lindquist E."/>
            <person name="Lipzen A."/>
            <person name="Khouja H.-R."/>
            <person name="Murat C."/>
            <person name="Ohm R."/>
            <person name="Olson A."/>
            <person name="Spatafora J."/>
            <person name="Veneault-Fourrey C."/>
            <person name="Henrissat B."/>
            <person name="Grigoriev I."/>
            <person name="Martin F."/>
            <person name="Perotto S."/>
        </authorList>
    </citation>
    <scope>NUCLEOTIDE SEQUENCE [LARGE SCALE GENOMIC DNA]</scope>
    <source>
        <strain evidence="2 3">E</strain>
    </source>
</reference>
<dbReference type="RefSeq" id="XP_024730088.1">
    <property type="nucleotide sequence ID" value="XM_024872910.1"/>
</dbReference>
<dbReference type="AlphaFoldDB" id="A0A2J6SQX6"/>
<dbReference type="Pfam" id="PF06985">
    <property type="entry name" value="HET"/>
    <property type="match status" value="1"/>
</dbReference>
<dbReference type="PANTHER" id="PTHR33112">
    <property type="entry name" value="DOMAIN PROTEIN, PUTATIVE-RELATED"/>
    <property type="match status" value="1"/>
</dbReference>
<feature type="domain" description="Heterokaryon incompatibility" evidence="1">
    <location>
        <begin position="77"/>
        <end position="241"/>
    </location>
</feature>
<sequence>PWTAFGAASFVPETIDVDSACRTINKWLDGCKEHDGCAGYHSRSTILPTRVLDLGGNPAAQDSIKLLETRWIKGGTYMTLSHCWGPAQLITTTANTIEQRKAGIPLEDLPQTFKDAVSLTRNLGIRYLWIDSLCIKQLDEEDWEAEASKMGSVYSHSYLNIAATSSAEGRGGCFKERLVSVVEKPSPLRVKSHKIAKPYLGSNMIYVRPVLDSTHTALQRNGSFGTSAISPLLSRAWVYQERLLAPRTVHFHATELLWECISASRCECGGLDRKPIDKFRPNTFGAGLTREDLSEQWFSVVQQYSGLNASHPSDKLPALSGIAEQFQAKLESEYLAGLWRNCLFRGLSWIVADGTKACRRLPYRAPTWSWAS</sequence>
<dbReference type="EMBL" id="KZ613892">
    <property type="protein sequence ID" value="PMD53184.1"/>
    <property type="molecule type" value="Genomic_DNA"/>
</dbReference>
<protein>
    <submittedName>
        <fullName evidence="2">HET-domain-containing protein</fullName>
    </submittedName>
</protein>
<organism evidence="2 3">
    <name type="scientific">Hyaloscypha bicolor E</name>
    <dbReference type="NCBI Taxonomy" id="1095630"/>
    <lineage>
        <taxon>Eukaryota</taxon>
        <taxon>Fungi</taxon>
        <taxon>Dikarya</taxon>
        <taxon>Ascomycota</taxon>
        <taxon>Pezizomycotina</taxon>
        <taxon>Leotiomycetes</taxon>
        <taxon>Helotiales</taxon>
        <taxon>Hyaloscyphaceae</taxon>
        <taxon>Hyaloscypha</taxon>
        <taxon>Hyaloscypha bicolor</taxon>
    </lineage>
</organism>
<feature type="non-terminal residue" evidence="2">
    <location>
        <position position="372"/>
    </location>
</feature>